<protein>
    <submittedName>
        <fullName evidence="2">Uncharacterized protein</fullName>
    </submittedName>
</protein>
<feature type="compositionally biased region" description="Basic residues" evidence="1">
    <location>
        <begin position="114"/>
        <end position="125"/>
    </location>
</feature>
<evidence type="ECO:0000313" key="2">
    <source>
        <dbReference type="EMBL" id="ESS59310.1"/>
    </source>
</evidence>
<dbReference type="VEuPathDB" id="TriTrypDB:TCDM_12280"/>
<feature type="region of interest" description="Disordered" evidence="1">
    <location>
        <begin position="1"/>
        <end position="41"/>
    </location>
</feature>
<comment type="caution">
    <text evidence="2">The sequence shown here is derived from an EMBL/GenBank/DDBJ whole genome shotgun (WGS) entry which is preliminary data.</text>
</comment>
<dbReference type="Proteomes" id="UP000017861">
    <property type="component" value="Unassembled WGS sequence"/>
</dbReference>
<sequence length="513" mass="57803">MAQRHLARTGRHNEHRPHRQVLADEHTRRGTRSGRQCGSSHRHARLAVPTAAAHAHAHTVLHACRRRPGRVAVSVPVADVAPNKVDAPSVAKTCRSVLLRRRQDSSTSVVARHPQMRPSRKRQAYRQHPWQQRSVAHKAQRAPSSGHSASGVEHLPRDAVVHVALRQQHRPASQTHRRIKRHRVVLRRREFAPHKRHSGARHAHSPAHRHRVLAQQKVAVNKRHHGAAAGNNTALHRHAQPQRRLHKKPIHVQRTARRQRHAAKHQHANSVAEHSRHLRARDGQHAPRQIHLVHHEARGRITKVVGAVVRNALLCNQHRVHHSDARARRKSVRHQHAAAGARLKPADQHIDALASRRVGQPPDNVQARSAQKRAVHQRHVAHASRHRLHVHHDVRRKGHTNEAHHRRPETGVHLRIHTHVPHAQVGTVGARWLGDSNGQARFAVAALSTRAGAAITRRRRRVRGEARRCEGAWITASRGGGIVHGRNTVFRPLLVIHSVARSHNRSVCEIAGP</sequence>
<feature type="region of interest" description="Disordered" evidence="1">
    <location>
        <begin position="101"/>
        <end position="152"/>
    </location>
</feature>
<proteinExistence type="predicted"/>
<name>V5AFA2_TRYCR</name>
<dbReference type="AlphaFoldDB" id="V5AFA2"/>
<evidence type="ECO:0000313" key="3">
    <source>
        <dbReference type="Proteomes" id="UP000017861"/>
    </source>
</evidence>
<accession>V5AFA2</accession>
<reference evidence="2 3" key="1">
    <citation type="journal article" date="2014" name="Genome Announc.">
        <title>Trypanosoma cruzi Clone Dm28c Draft Genome Sequence.</title>
        <authorList>
            <person name="Grisard E.C."/>
            <person name="Teixeira S.M."/>
            <person name="de Almeida L.G."/>
            <person name="Stoco P.H."/>
            <person name="Gerber A.L."/>
            <person name="Talavera-Lopez C."/>
            <person name="Lima O.C."/>
            <person name="Andersson B."/>
            <person name="de Vasconcelos A.T."/>
        </authorList>
    </citation>
    <scope>NUCLEOTIDE SEQUENCE [LARGE SCALE GENOMIC DNA]</scope>
    <source>
        <strain evidence="2 3">Dm28c</strain>
    </source>
</reference>
<dbReference type="EMBL" id="AYLP01000530">
    <property type="protein sequence ID" value="ESS59310.1"/>
    <property type="molecule type" value="Genomic_DNA"/>
</dbReference>
<gene>
    <name evidence="2" type="ORF">TCDM_12280</name>
</gene>
<feature type="compositionally biased region" description="Basic residues" evidence="1">
    <location>
        <begin position="1"/>
        <end position="19"/>
    </location>
</feature>
<organism evidence="2 3">
    <name type="scientific">Trypanosoma cruzi Dm28c</name>
    <dbReference type="NCBI Taxonomy" id="1416333"/>
    <lineage>
        <taxon>Eukaryota</taxon>
        <taxon>Discoba</taxon>
        <taxon>Euglenozoa</taxon>
        <taxon>Kinetoplastea</taxon>
        <taxon>Metakinetoplastina</taxon>
        <taxon>Trypanosomatida</taxon>
        <taxon>Trypanosomatidae</taxon>
        <taxon>Trypanosoma</taxon>
        <taxon>Schizotrypanum</taxon>
    </lineage>
</organism>
<evidence type="ECO:0000256" key="1">
    <source>
        <dbReference type="SAM" id="MobiDB-lite"/>
    </source>
</evidence>